<gene>
    <name evidence="3" type="ORF">EEX84_04435</name>
</gene>
<evidence type="ECO:0000256" key="2">
    <source>
        <dbReference type="SAM" id="Coils"/>
    </source>
</evidence>
<evidence type="ECO:0000313" key="3">
    <source>
        <dbReference type="EMBL" id="RNF40676.1"/>
    </source>
</evidence>
<dbReference type="PANTHER" id="PTHR37313">
    <property type="entry name" value="UPF0749 PROTEIN RV1825"/>
    <property type="match status" value="1"/>
</dbReference>
<proteinExistence type="inferred from homology"/>
<sequence length="240" mass="26784">MSLRPNKSGKISKSIIFSLVFLVLGYILAYSYNLSKSQSELESFTGSTLFEEEERLRQELIEQQERNKSLREELMEKQASVQQFEQSFSEGENHSAELAEKTEALRRYLGAVPVEGEGLEVTLRDGEYKPDSENPNDYIVHESHVFQVINELYISGAQAISINGQRIHKNSHIVCTGPVITVDGVQYSAPFIIVAIGRPDVLKSSMELTGGVLDQLVNDNIIVTMNEEQAVSMPALLSES</sequence>
<keyword evidence="4" id="KW-1185">Reference proteome</keyword>
<name>A0A3M8PAE0_9BACL</name>
<keyword evidence="2" id="KW-0175">Coiled coil</keyword>
<protein>
    <submittedName>
        <fullName evidence="3">DUF881 domain-containing protein</fullName>
    </submittedName>
</protein>
<evidence type="ECO:0000313" key="4">
    <source>
        <dbReference type="Proteomes" id="UP000275473"/>
    </source>
</evidence>
<feature type="coiled-coil region" evidence="2">
    <location>
        <begin position="53"/>
        <end position="87"/>
    </location>
</feature>
<dbReference type="PANTHER" id="PTHR37313:SF2">
    <property type="entry name" value="UPF0749 PROTEIN YLXX"/>
    <property type="match status" value="1"/>
</dbReference>
<dbReference type="AlphaFoldDB" id="A0A3M8PAE0"/>
<dbReference type="RefSeq" id="WP_123164375.1">
    <property type="nucleotide sequence ID" value="NZ_RIAX01000002.1"/>
</dbReference>
<dbReference type="OrthoDB" id="9776196at2"/>
<dbReference type="InterPro" id="IPR010273">
    <property type="entry name" value="DUF881"/>
</dbReference>
<comment type="caution">
    <text evidence="3">The sequence shown here is derived from an EMBL/GenBank/DDBJ whole genome shotgun (WGS) entry which is preliminary data.</text>
</comment>
<dbReference type="Proteomes" id="UP000275473">
    <property type="component" value="Unassembled WGS sequence"/>
</dbReference>
<dbReference type="Pfam" id="PF05949">
    <property type="entry name" value="DUF881"/>
    <property type="match status" value="1"/>
</dbReference>
<evidence type="ECO:0000256" key="1">
    <source>
        <dbReference type="ARBA" id="ARBA00009108"/>
    </source>
</evidence>
<organism evidence="3 4">
    <name type="scientific">Planococcus salinus</name>
    <dbReference type="NCBI Taxonomy" id="1848460"/>
    <lineage>
        <taxon>Bacteria</taxon>
        <taxon>Bacillati</taxon>
        <taxon>Bacillota</taxon>
        <taxon>Bacilli</taxon>
        <taxon>Bacillales</taxon>
        <taxon>Caryophanaceae</taxon>
        <taxon>Planococcus</taxon>
    </lineage>
</organism>
<accession>A0A3M8PAE0</accession>
<dbReference type="Gene3D" id="3.30.70.1880">
    <property type="entry name" value="Protein of unknown function DUF881"/>
    <property type="match status" value="1"/>
</dbReference>
<dbReference type="EMBL" id="RIAX01000002">
    <property type="protein sequence ID" value="RNF40676.1"/>
    <property type="molecule type" value="Genomic_DNA"/>
</dbReference>
<reference evidence="3 4" key="1">
    <citation type="journal article" date="2018" name="Int. J. Syst. Evol. Microbiol.">
        <title>Planococcus salinus sp. nov., a moderately halophilic bacterium isolated from a saline-alkali soil.</title>
        <authorList>
            <person name="Gan L."/>
        </authorList>
    </citation>
    <scope>NUCLEOTIDE SEQUENCE [LARGE SCALE GENOMIC DNA]</scope>
    <source>
        <strain evidence="3 4">LCB217</strain>
    </source>
</reference>
<comment type="similarity">
    <text evidence="1">Belongs to the UPF0749 family.</text>
</comment>